<dbReference type="PANTHER" id="PTHR47936:SF1">
    <property type="entry name" value="PENTATRICOPEPTIDE REPEAT-CONTAINING PROTEIN GUN1, CHLOROPLASTIC"/>
    <property type="match status" value="1"/>
</dbReference>
<feature type="region of interest" description="Disordered" evidence="3">
    <location>
        <begin position="1"/>
        <end position="33"/>
    </location>
</feature>
<name>A0AAV8UIV2_9RHOD</name>
<dbReference type="SUPFAM" id="SSF48452">
    <property type="entry name" value="TPR-like"/>
    <property type="match status" value="2"/>
</dbReference>
<feature type="compositionally biased region" description="Pro residues" evidence="3">
    <location>
        <begin position="1"/>
        <end position="10"/>
    </location>
</feature>
<reference evidence="5 6" key="1">
    <citation type="journal article" date="2023" name="Nat. Commun.">
        <title>Origin of minicircular mitochondrial genomes in red algae.</title>
        <authorList>
            <person name="Lee Y."/>
            <person name="Cho C.H."/>
            <person name="Lee Y.M."/>
            <person name="Park S.I."/>
            <person name="Yang J.H."/>
            <person name="West J.A."/>
            <person name="Bhattacharya D."/>
            <person name="Yoon H.S."/>
        </authorList>
    </citation>
    <scope>NUCLEOTIDE SEQUENCE [LARGE SCALE GENOMIC DNA]</scope>
    <source>
        <strain evidence="5 6">CCMP1338</strain>
        <tissue evidence="5">Whole cell</tissue>
    </source>
</reference>
<dbReference type="Pfam" id="PF01535">
    <property type="entry name" value="PPR"/>
    <property type="match status" value="2"/>
</dbReference>
<dbReference type="InterPro" id="IPR002885">
    <property type="entry name" value="PPR_rpt"/>
</dbReference>
<dbReference type="EMBL" id="JAMWBK010000009">
    <property type="protein sequence ID" value="KAJ8902434.1"/>
    <property type="molecule type" value="Genomic_DNA"/>
</dbReference>
<feature type="repeat" description="PPR" evidence="2">
    <location>
        <begin position="449"/>
        <end position="483"/>
    </location>
</feature>
<evidence type="ECO:0000256" key="2">
    <source>
        <dbReference type="PROSITE-ProRule" id="PRU00708"/>
    </source>
</evidence>
<comment type="caution">
    <text evidence="5">The sequence shown here is derived from an EMBL/GenBank/DDBJ whole genome shotgun (WGS) entry which is preliminary data.</text>
</comment>
<proteinExistence type="predicted"/>
<dbReference type="NCBIfam" id="TIGR00756">
    <property type="entry name" value="PPR"/>
    <property type="match status" value="11"/>
</dbReference>
<feature type="repeat" description="PPR" evidence="2">
    <location>
        <begin position="484"/>
        <end position="514"/>
    </location>
</feature>
<feature type="repeat" description="PPR" evidence="2">
    <location>
        <begin position="343"/>
        <end position="377"/>
    </location>
</feature>
<dbReference type="InterPro" id="IPR011990">
    <property type="entry name" value="TPR-like_helical_dom_sf"/>
</dbReference>
<feature type="repeat" description="PPR" evidence="2">
    <location>
        <begin position="189"/>
        <end position="223"/>
    </location>
</feature>
<feature type="repeat" description="PPR" evidence="2">
    <location>
        <begin position="259"/>
        <end position="293"/>
    </location>
</feature>
<evidence type="ECO:0000259" key="4">
    <source>
        <dbReference type="Pfam" id="PF17177"/>
    </source>
</evidence>
<feature type="repeat" description="PPR" evidence="2">
    <location>
        <begin position="414"/>
        <end position="448"/>
    </location>
</feature>
<dbReference type="PROSITE" id="PS51375">
    <property type="entry name" value="PPR"/>
    <property type="match status" value="11"/>
</dbReference>
<feature type="repeat" description="PPR" evidence="2">
    <location>
        <begin position="224"/>
        <end position="258"/>
    </location>
</feature>
<organism evidence="5 6">
    <name type="scientific">Rhodosorus marinus</name>
    <dbReference type="NCBI Taxonomy" id="101924"/>
    <lineage>
        <taxon>Eukaryota</taxon>
        <taxon>Rhodophyta</taxon>
        <taxon>Stylonematophyceae</taxon>
        <taxon>Stylonematales</taxon>
        <taxon>Stylonemataceae</taxon>
        <taxon>Rhodosorus</taxon>
    </lineage>
</organism>
<keyword evidence="1" id="KW-0677">Repeat</keyword>
<dbReference type="Proteomes" id="UP001157974">
    <property type="component" value="Unassembled WGS sequence"/>
</dbReference>
<evidence type="ECO:0000313" key="6">
    <source>
        <dbReference type="Proteomes" id="UP001157974"/>
    </source>
</evidence>
<sequence length="660" mass="73584">MALTFLPPPRGAVGTLPSRRSKRKTKPPPELAVGQSVRMLNSTATAGLIDRTAEAAKAAWNRGPAERFPDRLDPSLWYSEGTSTNQFLFGAYRGPLQLEERTLTTSFSGGPGSDSSSDFAIEELTVPPRPDVEKRVQKLLGQRKIREAAEIVREESAPARCGNMVLDALSKANMLSEAEKTFDAISDRDVASYTIIMSVCGRLRKTDAAMKHFNRMLEEGVRPNAFAYSVLVEALGKMGLANDAEALFRKMGANGISPNVVAYNALMKAYVKAGRLRQALKLESEMRTKGTRPDIVTYGTLINACSKLREVDRAFSYFARMREEGIEPNRVLQEMRKNQIKPDLYAFNTLIDACGRARMSDRAFDCYYNLLESGLQPDTVTFNALISACGRSRDINGAFKALNLMIDEFGYSPDLHTYNTLIDACSKAKDASRAMEVYRRLKAENVQPCAVTYNALIDAWGRAGRTDMAMKLLQNLEEDAVVPDCYTLNTLVHAFCRVGDMSRAFELISYFETKFRVVPDQVTYNTIIEALKKAERYDEAWDMFDEMIQSGLQPTKVSYNSMACGCLRALDPHGATKLFETYLVYGADIELDVTTYSAIIECCTRGGQLRSAVDVFYKMNSEMVQKLTHLGRSLVTELRRHGDDVTADNLSWQFSSPARA</sequence>
<feature type="repeat" description="PPR" evidence="2">
    <location>
        <begin position="378"/>
        <end position="413"/>
    </location>
</feature>
<dbReference type="AlphaFoldDB" id="A0AAV8UIV2"/>
<evidence type="ECO:0000313" key="5">
    <source>
        <dbReference type="EMBL" id="KAJ8902434.1"/>
    </source>
</evidence>
<dbReference type="Gene3D" id="1.25.40.10">
    <property type="entry name" value="Tetratricopeptide repeat domain"/>
    <property type="match status" value="4"/>
</dbReference>
<evidence type="ECO:0000256" key="1">
    <source>
        <dbReference type="ARBA" id="ARBA00022737"/>
    </source>
</evidence>
<feature type="repeat" description="PPR" evidence="2">
    <location>
        <begin position="294"/>
        <end position="328"/>
    </location>
</feature>
<keyword evidence="6" id="KW-1185">Reference proteome</keyword>
<evidence type="ECO:0000256" key="3">
    <source>
        <dbReference type="SAM" id="MobiDB-lite"/>
    </source>
</evidence>
<dbReference type="PANTHER" id="PTHR47936">
    <property type="entry name" value="PPR_LONG DOMAIN-CONTAINING PROTEIN"/>
    <property type="match status" value="1"/>
</dbReference>
<dbReference type="Pfam" id="PF17177">
    <property type="entry name" value="PPR_long"/>
    <property type="match status" value="1"/>
</dbReference>
<feature type="repeat" description="PPR" evidence="2">
    <location>
        <begin position="592"/>
        <end position="626"/>
    </location>
</feature>
<feature type="domain" description="PROP1-like PPR" evidence="4">
    <location>
        <begin position="333"/>
        <end position="491"/>
    </location>
</feature>
<protein>
    <recommendedName>
        <fullName evidence="4">PROP1-like PPR domain-containing protein</fullName>
    </recommendedName>
</protein>
<gene>
    <name evidence="5" type="ORF">NDN08_006839</name>
</gene>
<accession>A0AAV8UIV2</accession>
<dbReference type="InterPro" id="IPR033443">
    <property type="entry name" value="PROP1-like_PPR_dom"/>
</dbReference>
<dbReference type="Pfam" id="PF13041">
    <property type="entry name" value="PPR_2"/>
    <property type="match status" value="3"/>
</dbReference>
<feature type="repeat" description="PPR" evidence="2">
    <location>
        <begin position="520"/>
        <end position="554"/>
    </location>
</feature>